<feature type="compositionally biased region" description="Acidic residues" evidence="1">
    <location>
        <begin position="22"/>
        <end position="31"/>
    </location>
</feature>
<evidence type="ECO:0000313" key="3">
    <source>
        <dbReference type="WBParaSite" id="ALUE_0000092401-mRNA-1"/>
    </source>
</evidence>
<dbReference type="AlphaFoldDB" id="A0A0M3HHC9"/>
<evidence type="ECO:0000313" key="2">
    <source>
        <dbReference type="Proteomes" id="UP000036681"/>
    </source>
</evidence>
<proteinExistence type="predicted"/>
<protein>
    <submittedName>
        <fullName evidence="3">TFIIS central domain-containing protein</fullName>
    </submittedName>
</protein>
<dbReference type="Proteomes" id="UP000036681">
    <property type="component" value="Unplaced"/>
</dbReference>
<reference evidence="3" key="1">
    <citation type="submission" date="2017-02" db="UniProtKB">
        <authorList>
            <consortium name="WormBaseParasite"/>
        </authorList>
    </citation>
    <scope>IDENTIFICATION</scope>
</reference>
<feature type="region of interest" description="Disordered" evidence="1">
    <location>
        <begin position="1"/>
        <end position="37"/>
    </location>
</feature>
<feature type="compositionally biased region" description="Basic and acidic residues" evidence="1">
    <location>
        <begin position="10"/>
        <end position="21"/>
    </location>
</feature>
<keyword evidence="2" id="KW-1185">Reference proteome</keyword>
<name>A0A0M3HHC9_ASCLU</name>
<accession>A0A0M3HHC9</accession>
<dbReference type="WBParaSite" id="ALUE_0000092401-mRNA-1">
    <property type="protein sequence ID" value="ALUE_0000092401-mRNA-1"/>
    <property type="gene ID" value="ALUE_0000092401"/>
</dbReference>
<evidence type="ECO:0000256" key="1">
    <source>
        <dbReference type="SAM" id="MobiDB-lite"/>
    </source>
</evidence>
<organism evidence="2 3">
    <name type="scientific">Ascaris lumbricoides</name>
    <name type="common">Giant roundworm</name>
    <dbReference type="NCBI Taxonomy" id="6252"/>
    <lineage>
        <taxon>Eukaryota</taxon>
        <taxon>Metazoa</taxon>
        <taxon>Ecdysozoa</taxon>
        <taxon>Nematoda</taxon>
        <taxon>Chromadorea</taxon>
        <taxon>Rhabditida</taxon>
        <taxon>Spirurina</taxon>
        <taxon>Ascaridomorpha</taxon>
        <taxon>Ascaridoidea</taxon>
        <taxon>Ascarididae</taxon>
        <taxon>Ascaris</taxon>
    </lineage>
</organism>
<sequence length="37" mass="4238">MTEAEVVQAESEKNDELKKIEEEEEEGEELIEVNSPC</sequence>